<accession>A0A2R6A9Q1</accession>
<gene>
    <name evidence="2" type="ORF">B9Q02_10960</name>
</gene>
<keyword evidence="1" id="KW-0175">Coiled coil</keyword>
<evidence type="ECO:0000313" key="2">
    <source>
        <dbReference type="EMBL" id="PSN83057.1"/>
    </source>
</evidence>
<dbReference type="AlphaFoldDB" id="A0A2R6A9Q1"/>
<evidence type="ECO:0000313" key="3">
    <source>
        <dbReference type="Proteomes" id="UP000240569"/>
    </source>
</evidence>
<comment type="caution">
    <text evidence="2">The sequence shown here is derived from an EMBL/GenBank/DDBJ whole genome shotgun (WGS) entry which is preliminary data.</text>
</comment>
<feature type="coiled-coil region" evidence="1">
    <location>
        <begin position="70"/>
        <end position="104"/>
    </location>
</feature>
<organism evidence="2 3">
    <name type="scientific">Candidatus Marsarchaeota G1 archaeon BE_D</name>
    <dbReference type="NCBI Taxonomy" id="1978156"/>
    <lineage>
        <taxon>Archaea</taxon>
        <taxon>Candidatus Marsarchaeota</taxon>
        <taxon>Candidatus Marsarchaeota group 1</taxon>
    </lineage>
</organism>
<dbReference type="Proteomes" id="UP000240569">
    <property type="component" value="Unassembled WGS sequence"/>
</dbReference>
<dbReference type="EMBL" id="NEXD01000118">
    <property type="protein sequence ID" value="PSN83057.1"/>
    <property type="molecule type" value="Genomic_DNA"/>
</dbReference>
<name>A0A2R6A9Q1_9ARCH</name>
<proteinExistence type="predicted"/>
<reference evidence="2 3" key="1">
    <citation type="submission" date="2017-04" db="EMBL/GenBank/DDBJ databases">
        <title>Novel microbial lineages endemic to geothermal iron-oxide mats fill important gaps in the evolutionary history of Archaea.</title>
        <authorList>
            <person name="Jay Z.J."/>
            <person name="Beam J.P."/>
            <person name="Dlakic M."/>
            <person name="Rusch D.B."/>
            <person name="Kozubal M.A."/>
            <person name="Inskeep W.P."/>
        </authorList>
    </citation>
    <scope>NUCLEOTIDE SEQUENCE [LARGE SCALE GENOMIC DNA]</scope>
    <source>
        <strain evidence="2">BE_D</strain>
    </source>
</reference>
<protein>
    <submittedName>
        <fullName evidence="2">Uncharacterized protein</fullName>
    </submittedName>
</protein>
<sequence>MTDATEKAASTARIVVITEQAYDIIDEMARNPKKFEDSLTKLSRLVIKVINDIDSNLSKPGLKDEDKSRLERARRELLDWGEKVKELTTQLDNLQDDEKNKEIKRFAAFAISPDYLSFGVKEILNR</sequence>
<evidence type="ECO:0000256" key="1">
    <source>
        <dbReference type="SAM" id="Coils"/>
    </source>
</evidence>